<dbReference type="SUPFAM" id="SSF55729">
    <property type="entry name" value="Acyl-CoA N-acyltransferases (Nat)"/>
    <property type="match status" value="1"/>
</dbReference>
<dbReference type="PANTHER" id="PTHR43441:SF3">
    <property type="entry name" value="ACETYLTRANSFERASE"/>
    <property type="match status" value="1"/>
</dbReference>
<dbReference type="Gene3D" id="3.40.630.30">
    <property type="match status" value="1"/>
</dbReference>
<dbReference type="InterPro" id="IPR016181">
    <property type="entry name" value="Acyl_CoA_acyltransferase"/>
</dbReference>
<organism evidence="2 3">
    <name type="scientific">Tolumonas osonensis</name>
    <dbReference type="NCBI Taxonomy" id="675874"/>
    <lineage>
        <taxon>Bacteria</taxon>
        <taxon>Pseudomonadati</taxon>
        <taxon>Pseudomonadota</taxon>
        <taxon>Gammaproteobacteria</taxon>
        <taxon>Aeromonadales</taxon>
        <taxon>Aeromonadaceae</taxon>
        <taxon>Tolumonas</taxon>
    </lineage>
</organism>
<dbReference type="InterPro" id="IPR051908">
    <property type="entry name" value="Ribosomal_N-acetyltransferase"/>
</dbReference>
<evidence type="ECO:0000313" key="2">
    <source>
        <dbReference type="EMBL" id="MBB6057012.1"/>
    </source>
</evidence>
<dbReference type="EMBL" id="JACHGR010000011">
    <property type="protein sequence ID" value="MBB6057012.1"/>
    <property type="molecule type" value="Genomic_DNA"/>
</dbReference>
<comment type="caution">
    <text evidence="2">The sequence shown here is derived from an EMBL/GenBank/DDBJ whole genome shotgun (WGS) entry which is preliminary data.</text>
</comment>
<accession>A0A841GQY9</accession>
<feature type="domain" description="N-acetyltransferase" evidence="1">
    <location>
        <begin position="7"/>
        <end position="172"/>
    </location>
</feature>
<dbReference type="AlphaFoldDB" id="A0A841GQY9"/>
<protein>
    <submittedName>
        <fullName evidence="2">RimJ/RimL family protein N-acetyltransferase</fullName>
    </submittedName>
</protein>
<name>A0A841GQY9_9GAMM</name>
<proteinExistence type="predicted"/>
<keyword evidence="2" id="KW-0808">Transferase</keyword>
<reference evidence="2 3" key="1">
    <citation type="submission" date="2020-08" db="EMBL/GenBank/DDBJ databases">
        <title>Genomic Encyclopedia of Type Strains, Phase IV (KMG-IV): sequencing the most valuable type-strain genomes for metagenomic binning, comparative biology and taxonomic classification.</title>
        <authorList>
            <person name="Goeker M."/>
        </authorList>
    </citation>
    <scope>NUCLEOTIDE SEQUENCE [LARGE SCALE GENOMIC DNA]</scope>
    <source>
        <strain evidence="2 3">DSM 22975</strain>
    </source>
</reference>
<evidence type="ECO:0000313" key="3">
    <source>
        <dbReference type="Proteomes" id="UP000585721"/>
    </source>
</evidence>
<dbReference type="Proteomes" id="UP000585721">
    <property type="component" value="Unassembled WGS sequence"/>
</dbReference>
<dbReference type="PANTHER" id="PTHR43441">
    <property type="entry name" value="RIBOSOMAL-PROTEIN-SERINE ACETYLTRANSFERASE"/>
    <property type="match status" value="1"/>
</dbReference>
<dbReference type="Pfam" id="PF13302">
    <property type="entry name" value="Acetyltransf_3"/>
    <property type="match status" value="1"/>
</dbReference>
<dbReference type="RefSeq" id="WP_223157936.1">
    <property type="nucleotide sequence ID" value="NZ_JACHGR010000011.1"/>
</dbReference>
<gene>
    <name evidence="2" type="ORF">HNR75_002959</name>
</gene>
<dbReference type="PROSITE" id="PS51186">
    <property type="entry name" value="GNAT"/>
    <property type="match status" value="1"/>
</dbReference>
<dbReference type="GO" id="GO:0005737">
    <property type="term" value="C:cytoplasm"/>
    <property type="evidence" value="ECO:0007669"/>
    <property type="project" value="TreeGrafter"/>
</dbReference>
<dbReference type="GO" id="GO:1990189">
    <property type="term" value="F:protein N-terminal-serine acetyltransferase activity"/>
    <property type="evidence" value="ECO:0007669"/>
    <property type="project" value="TreeGrafter"/>
</dbReference>
<dbReference type="GO" id="GO:0008999">
    <property type="term" value="F:protein-N-terminal-alanine acetyltransferase activity"/>
    <property type="evidence" value="ECO:0007669"/>
    <property type="project" value="TreeGrafter"/>
</dbReference>
<dbReference type="InterPro" id="IPR000182">
    <property type="entry name" value="GNAT_dom"/>
</dbReference>
<keyword evidence="3" id="KW-1185">Reference proteome</keyword>
<evidence type="ECO:0000259" key="1">
    <source>
        <dbReference type="PROSITE" id="PS51186"/>
    </source>
</evidence>
<sequence>MLISSRIELKPPSLDWVEPLRLALSESYELHQLFLDWAEPDPSLLTVTANMNVAKEQFERKEHELRFLIVRREDQELVGSISLHVRDVAVPYYEIGYWVRQSATGKGYITEAVLLLADYAFIHLHAARLEIRTAASNDKSRAVAERAGFRLEATLQNACRTQGHLDDMLVYSRIGHEDMIPEVDLVDISPEYIDS</sequence>